<dbReference type="RefSeq" id="WP_007933079.1">
    <property type="nucleotide sequence ID" value="NZ_AKVJ01000022.1"/>
</dbReference>
<reference evidence="1 2" key="1">
    <citation type="journal article" date="2012" name="J. Bacteriol.">
        <title>Draft Genome Sequences for Two Metal-Reducing Pelosinus fermentans Strains Isolated from a Cr(VI)-Contaminated Site and for Type Strain R7.</title>
        <authorList>
            <person name="Brown S.D."/>
            <person name="Podar M."/>
            <person name="Klingeman D.M."/>
            <person name="Johnson C.M."/>
            <person name="Yang Z.K."/>
            <person name="Utturkar S.M."/>
            <person name="Land M.L."/>
            <person name="Mosher J.J."/>
            <person name="Hurt R.A.Jr."/>
            <person name="Phelps T.J."/>
            <person name="Palumbo A.V."/>
            <person name="Arkin A.P."/>
            <person name="Hazen T.C."/>
            <person name="Elias D.A."/>
        </authorList>
    </citation>
    <scope>NUCLEOTIDE SEQUENCE [LARGE SCALE GENOMIC DNA]</scope>
    <source>
        <strain evidence="1 2">B4</strain>
    </source>
</reference>
<proteinExistence type="predicted"/>
<evidence type="ECO:0000313" key="2">
    <source>
        <dbReference type="Proteomes" id="UP000004324"/>
    </source>
</evidence>
<dbReference type="OrthoDB" id="7823054at2"/>
<protein>
    <submittedName>
        <fullName evidence="1">Uncharacterized protein</fullName>
    </submittedName>
</protein>
<dbReference type="Proteomes" id="UP000004324">
    <property type="component" value="Unassembled WGS sequence"/>
</dbReference>
<organism evidence="1 2">
    <name type="scientific">Pelosinus fermentans B4</name>
    <dbReference type="NCBI Taxonomy" id="1149862"/>
    <lineage>
        <taxon>Bacteria</taxon>
        <taxon>Bacillati</taxon>
        <taxon>Bacillota</taxon>
        <taxon>Negativicutes</taxon>
        <taxon>Selenomonadales</taxon>
        <taxon>Sporomusaceae</taxon>
        <taxon>Pelosinus</taxon>
    </lineage>
</organism>
<accession>I9LE61</accession>
<dbReference type="AlphaFoldDB" id="I9LE61"/>
<name>I9LE61_9FIRM</name>
<sequence>MFKLGYHKNNKLEKYNYSDVYNIEQSSSYERIIIGLAQGHINTVLELTSVLSEPFYMLYVLHTPRTDNEPGRYQSASLTYDEIGTLLNRFKAFFENDPRHDIWIHSPETNTTIVYDRHNRIYLYGFTERHIHIIEEMGLKKGSINIPSPHVHNYNAQYDNFESKLINEFEWKRTSLRDEDMQ</sequence>
<evidence type="ECO:0000313" key="1">
    <source>
        <dbReference type="EMBL" id="EIW18754.1"/>
    </source>
</evidence>
<dbReference type="EMBL" id="AKVJ01000022">
    <property type="protein sequence ID" value="EIW18754.1"/>
    <property type="molecule type" value="Genomic_DNA"/>
</dbReference>
<comment type="caution">
    <text evidence="1">The sequence shown here is derived from an EMBL/GenBank/DDBJ whole genome shotgun (WGS) entry which is preliminary data.</text>
</comment>
<dbReference type="PATRIC" id="fig|1149862.3.peg.1694"/>
<gene>
    <name evidence="1" type="ORF">FB4_0279</name>
</gene>
<keyword evidence="2" id="KW-1185">Reference proteome</keyword>